<protein>
    <submittedName>
        <fullName evidence="1">Uncharacterized protein</fullName>
    </submittedName>
</protein>
<keyword evidence="2" id="KW-1185">Reference proteome</keyword>
<accession>A0ACB8ZUM3</accession>
<dbReference type="EMBL" id="CM042055">
    <property type="protein sequence ID" value="KAI3701707.1"/>
    <property type="molecule type" value="Genomic_DNA"/>
</dbReference>
<evidence type="ECO:0000313" key="1">
    <source>
        <dbReference type="EMBL" id="KAI3701707.1"/>
    </source>
</evidence>
<gene>
    <name evidence="1" type="ORF">L6452_26978</name>
</gene>
<reference evidence="1 2" key="2">
    <citation type="journal article" date="2022" name="Mol. Ecol. Resour.">
        <title>The genomes of chicory, endive, great burdock and yacon provide insights into Asteraceae paleo-polyploidization history and plant inulin production.</title>
        <authorList>
            <person name="Fan W."/>
            <person name="Wang S."/>
            <person name="Wang H."/>
            <person name="Wang A."/>
            <person name="Jiang F."/>
            <person name="Liu H."/>
            <person name="Zhao H."/>
            <person name="Xu D."/>
            <person name="Zhang Y."/>
        </authorList>
    </citation>
    <scope>NUCLEOTIDE SEQUENCE [LARGE SCALE GENOMIC DNA]</scope>
    <source>
        <strain evidence="2">cv. Niubang</strain>
    </source>
</reference>
<organism evidence="1 2">
    <name type="scientific">Arctium lappa</name>
    <name type="common">Greater burdock</name>
    <name type="synonym">Lappa major</name>
    <dbReference type="NCBI Taxonomy" id="4217"/>
    <lineage>
        <taxon>Eukaryota</taxon>
        <taxon>Viridiplantae</taxon>
        <taxon>Streptophyta</taxon>
        <taxon>Embryophyta</taxon>
        <taxon>Tracheophyta</taxon>
        <taxon>Spermatophyta</taxon>
        <taxon>Magnoliopsida</taxon>
        <taxon>eudicotyledons</taxon>
        <taxon>Gunneridae</taxon>
        <taxon>Pentapetalae</taxon>
        <taxon>asterids</taxon>
        <taxon>campanulids</taxon>
        <taxon>Asterales</taxon>
        <taxon>Asteraceae</taxon>
        <taxon>Carduoideae</taxon>
        <taxon>Cardueae</taxon>
        <taxon>Arctiinae</taxon>
        <taxon>Arctium</taxon>
    </lineage>
</organism>
<dbReference type="Proteomes" id="UP001055879">
    <property type="component" value="Linkage Group LG09"/>
</dbReference>
<sequence length="599" mass="67590">MPAEEFWISKFSMLLTTIKTHCMHSKKSNLETVRRPSARILMKTAFSRFVNTPDDPVCLDVVTPTTEAKKAMKNVSRKLDEGPSGGKKTTNEKYTQTAKGKEKKKYDGQSSRKKRDDKQQSKGKEVEEDDEAEQLEPLQLNRKRRSHKDVTIDQEGLNGQPITRGRISGKKRKDAENRKSEEIRASMLVRTRSRTSEKLKGKGKAYMNPDANIDSDFEEPRFPKVGIKIDEKDESGARKKEQKKKKEKIKRDDQKVAVEIMGLGSFIGMIVDGIPFILGYFVVNNLDTNSMQLRLNHGTIIINEETIHQILQVPIGGIGLTTIDPDSEIGCLRHQRSAKWCTTVTKMEYGSFATKDIVMELNDKFALLMRTKVDARTLILRAKEIFPDETLFERYEDELATLFNKHGLGGSSEKRANTMPIREEYGGNTNPPKYGAQTPSIQVGGPLCTPTKLNFDNTESLDTLSPLSPYLYSQTTYDLIDAQIIEQSGGAHAKEGQPSDNVKECELPIVPYIEDATQPRTTIPETTNIPMSSYNLGISQPLEVPKAPVKHTTPFIATEEERNTVRRELKIGEQMKSPYVKRQVVIGKNITAKERKVHE</sequence>
<evidence type="ECO:0000313" key="2">
    <source>
        <dbReference type="Proteomes" id="UP001055879"/>
    </source>
</evidence>
<proteinExistence type="predicted"/>
<reference evidence="2" key="1">
    <citation type="journal article" date="2022" name="Mol. Ecol. Resour.">
        <title>The genomes of chicory, endive, great burdock and yacon provide insights into Asteraceae palaeo-polyploidization history and plant inulin production.</title>
        <authorList>
            <person name="Fan W."/>
            <person name="Wang S."/>
            <person name="Wang H."/>
            <person name="Wang A."/>
            <person name="Jiang F."/>
            <person name="Liu H."/>
            <person name="Zhao H."/>
            <person name="Xu D."/>
            <person name="Zhang Y."/>
        </authorList>
    </citation>
    <scope>NUCLEOTIDE SEQUENCE [LARGE SCALE GENOMIC DNA]</scope>
    <source>
        <strain evidence="2">cv. Niubang</strain>
    </source>
</reference>
<name>A0ACB8ZUM3_ARCLA</name>
<comment type="caution">
    <text evidence="1">The sequence shown here is derived from an EMBL/GenBank/DDBJ whole genome shotgun (WGS) entry which is preliminary data.</text>
</comment>